<keyword evidence="3 7" id="KW-0540">Nuclease</keyword>
<keyword evidence="6 7" id="KW-0694">RNA-binding</keyword>
<dbReference type="Gene3D" id="3.30.230.10">
    <property type="match status" value="1"/>
</dbReference>
<evidence type="ECO:0000256" key="8">
    <source>
        <dbReference type="NCBIfam" id="TIGR00188"/>
    </source>
</evidence>
<evidence type="ECO:0000313" key="9">
    <source>
        <dbReference type="EMBL" id="MCW7754804.1"/>
    </source>
</evidence>
<dbReference type="PANTHER" id="PTHR33992">
    <property type="entry name" value="RIBONUCLEASE P PROTEIN COMPONENT"/>
    <property type="match status" value="1"/>
</dbReference>
<comment type="similarity">
    <text evidence="7">Belongs to the RnpA family.</text>
</comment>
<dbReference type="SUPFAM" id="SSF54211">
    <property type="entry name" value="Ribosomal protein S5 domain 2-like"/>
    <property type="match status" value="1"/>
</dbReference>
<dbReference type="PANTHER" id="PTHR33992:SF1">
    <property type="entry name" value="RIBONUCLEASE P PROTEIN COMPONENT"/>
    <property type="match status" value="1"/>
</dbReference>
<proteinExistence type="inferred from homology"/>
<protein>
    <recommendedName>
        <fullName evidence="7 8">Ribonuclease P protein component</fullName>
        <shortName evidence="7">RNase P protein</shortName>
        <shortName evidence="7">RNaseP protein</shortName>
        <ecNumber evidence="7 8">3.1.26.5</ecNumber>
    </recommendedName>
    <alternativeName>
        <fullName evidence="7">Protein C5</fullName>
    </alternativeName>
</protein>
<name>A0ABT3NBG4_9BACT</name>
<dbReference type="Pfam" id="PF00825">
    <property type="entry name" value="Ribonuclease_P"/>
    <property type="match status" value="1"/>
</dbReference>
<keyword evidence="5 7" id="KW-0378">Hydrolase</keyword>
<evidence type="ECO:0000256" key="7">
    <source>
        <dbReference type="HAMAP-Rule" id="MF_00227"/>
    </source>
</evidence>
<dbReference type="InterPro" id="IPR000100">
    <property type="entry name" value="RNase_P"/>
</dbReference>
<dbReference type="Proteomes" id="UP001209681">
    <property type="component" value="Unassembled WGS sequence"/>
</dbReference>
<dbReference type="EMBL" id="JAPFPW010000016">
    <property type="protein sequence ID" value="MCW7754804.1"/>
    <property type="molecule type" value="Genomic_DNA"/>
</dbReference>
<comment type="function">
    <text evidence="1 7">RNaseP catalyzes the removal of the 5'-leader sequence from pre-tRNA to produce the mature 5'-terminus. It can also cleave other RNA substrates such as 4.5S RNA. The protein component plays an auxiliary but essential role in vivo by binding to the 5'-leader sequence and broadening the substrate specificity of the ribozyme.</text>
</comment>
<evidence type="ECO:0000256" key="1">
    <source>
        <dbReference type="ARBA" id="ARBA00002663"/>
    </source>
</evidence>
<comment type="catalytic activity">
    <reaction evidence="7">
        <text>Endonucleolytic cleavage of RNA, removing 5'-extranucleotides from tRNA precursor.</text>
        <dbReference type="EC" id="3.1.26.5"/>
    </reaction>
</comment>
<keyword evidence="4 7" id="KW-0255">Endonuclease</keyword>
<comment type="caution">
    <text evidence="9">The sequence shown here is derived from an EMBL/GenBank/DDBJ whole genome shotgun (WGS) entry which is preliminary data.</text>
</comment>
<dbReference type="RefSeq" id="WP_265425718.1">
    <property type="nucleotide sequence ID" value="NZ_JAPFPW010000016.1"/>
</dbReference>
<keyword evidence="10" id="KW-1185">Reference proteome</keyword>
<evidence type="ECO:0000256" key="3">
    <source>
        <dbReference type="ARBA" id="ARBA00022722"/>
    </source>
</evidence>
<dbReference type="GO" id="GO:0004526">
    <property type="term" value="F:ribonuclease P activity"/>
    <property type="evidence" value="ECO:0007669"/>
    <property type="project" value="UniProtKB-EC"/>
</dbReference>
<evidence type="ECO:0000256" key="6">
    <source>
        <dbReference type="ARBA" id="ARBA00022884"/>
    </source>
</evidence>
<evidence type="ECO:0000256" key="5">
    <source>
        <dbReference type="ARBA" id="ARBA00022801"/>
    </source>
</evidence>
<reference evidence="9 10" key="1">
    <citation type="submission" date="2022-11" db="EMBL/GenBank/DDBJ databases">
        <title>Desulfobotulus tamanensis H1 sp. nov. - anaerobic, alkaliphilic, sulphate reducing bacterium isolated from terrestrial mud volcano.</title>
        <authorList>
            <person name="Frolova A."/>
            <person name="Merkel A.Y."/>
            <person name="Slobodkin A.I."/>
        </authorList>
    </citation>
    <scope>NUCLEOTIDE SEQUENCE [LARGE SCALE GENOMIC DNA]</scope>
    <source>
        <strain evidence="9 10">H1</strain>
    </source>
</reference>
<organism evidence="9 10">
    <name type="scientific">Desulfobotulus pelophilus</name>
    <dbReference type="NCBI Taxonomy" id="2823377"/>
    <lineage>
        <taxon>Bacteria</taxon>
        <taxon>Pseudomonadati</taxon>
        <taxon>Thermodesulfobacteriota</taxon>
        <taxon>Desulfobacteria</taxon>
        <taxon>Desulfobacterales</taxon>
        <taxon>Desulfobacteraceae</taxon>
        <taxon>Desulfobotulus</taxon>
    </lineage>
</organism>
<dbReference type="InterPro" id="IPR014721">
    <property type="entry name" value="Ribsml_uS5_D2-typ_fold_subgr"/>
</dbReference>
<evidence type="ECO:0000256" key="4">
    <source>
        <dbReference type="ARBA" id="ARBA00022759"/>
    </source>
</evidence>
<dbReference type="NCBIfam" id="TIGR00188">
    <property type="entry name" value="rnpA"/>
    <property type="match status" value="1"/>
</dbReference>
<dbReference type="HAMAP" id="MF_00227">
    <property type="entry name" value="RNase_P"/>
    <property type="match status" value="1"/>
</dbReference>
<comment type="subunit">
    <text evidence="7">Consists of a catalytic RNA component (M1 or rnpB) and a protein subunit.</text>
</comment>
<accession>A0ABT3NBG4</accession>
<evidence type="ECO:0000313" key="10">
    <source>
        <dbReference type="Proteomes" id="UP001209681"/>
    </source>
</evidence>
<dbReference type="PROSITE" id="PS00648">
    <property type="entry name" value="RIBONUCLEASE_P"/>
    <property type="match status" value="1"/>
</dbReference>
<keyword evidence="2 7" id="KW-0819">tRNA processing</keyword>
<sequence length="118" mass="13628">MQERFTKADRLRKRSMFLQLSKTGKKVHSPYFLALFSGNSLARPRLGVTASRKVGNAVKRNRIKRLVREYFRTRGRITVPAGLDIHVIAKREAVEQTADRIFLSLQELFEKITRKQGA</sequence>
<evidence type="ECO:0000256" key="2">
    <source>
        <dbReference type="ARBA" id="ARBA00022694"/>
    </source>
</evidence>
<dbReference type="EC" id="3.1.26.5" evidence="7 8"/>
<gene>
    <name evidence="7 9" type="primary">rnpA</name>
    <name evidence="9" type="ORF">OOT00_12505</name>
</gene>
<dbReference type="InterPro" id="IPR020568">
    <property type="entry name" value="Ribosomal_Su5_D2-typ_SF"/>
</dbReference>
<dbReference type="InterPro" id="IPR020539">
    <property type="entry name" value="RNase_P_CS"/>
</dbReference>